<dbReference type="InterPro" id="IPR001401">
    <property type="entry name" value="Dynamin_GTPase"/>
</dbReference>
<dbReference type="SUPFAM" id="SSF52540">
    <property type="entry name" value="P-loop containing nucleoside triphosphate hydrolases"/>
    <property type="match status" value="1"/>
</dbReference>
<feature type="compositionally biased region" description="Low complexity" evidence="9">
    <location>
        <begin position="1"/>
        <end position="23"/>
    </location>
</feature>
<feature type="region of interest" description="Disordered" evidence="9">
    <location>
        <begin position="1"/>
        <end position="30"/>
    </location>
</feature>
<dbReference type="Gene3D" id="1.10.287.1130">
    <property type="entry name" value="CytochromE C oxidase copper chaperone"/>
    <property type="match status" value="1"/>
</dbReference>
<protein>
    <submittedName>
        <fullName evidence="11">Dynamin- protein</fullName>
    </submittedName>
</protein>
<keyword evidence="6" id="KW-1015">Disulfide bond</keyword>
<dbReference type="InterPro" id="IPR022812">
    <property type="entry name" value="Dynamin"/>
</dbReference>
<evidence type="ECO:0000256" key="2">
    <source>
        <dbReference type="ARBA" id="ARBA00009241"/>
    </source>
</evidence>
<dbReference type="GO" id="GO:0008017">
    <property type="term" value="F:microtubule binding"/>
    <property type="evidence" value="ECO:0007669"/>
    <property type="project" value="TreeGrafter"/>
</dbReference>
<dbReference type="GO" id="GO:0005874">
    <property type="term" value="C:microtubule"/>
    <property type="evidence" value="ECO:0007669"/>
    <property type="project" value="TreeGrafter"/>
</dbReference>
<evidence type="ECO:0000256" key="4">
    <source>
        <dbReference type="ARBA" id="ARBA00023008"/>
    </source>
</evidence>
<dbReference type="SMART" id="SM00053">
    <property type="entry name" value="DYNc"/>
    <property type="match status" value="1"/>
</dbReference>
<dbReference type="GO" id="GO:0005507">
    <property type="term" value="F:copper ion binding"/>
    <property type="evidence" value="ECO:0007669"/>
    <property type="project" value="InterPro"/>
</dbReference>
<keyword evidence="4 8" id="KW-0186">Copper</keyword>
<accession>A0A7J6MGW3</accession>
<dbReference type="GO" id="GO:0003924">
    <property type="term" value="F:GTPase activity"/>
    <property type="evidence" value="ECO:0007669"/>
    <property type="project" value="InterPro"/>
</dbReference>
<dbReference type="Pfam" id="PF00350">
    <property type="entry name" value="Dynamin_N"/>
    <property type="match status" value="1"/>
</dbReference>
<evidence type="ECO:0000256" key="8">
    <source>
        <dbReference type="PIRSR" id="PIRSR607745-1"/>
    </source>
</evidence>
<dbReference type="InterPro" id="IPR009069">
    <property type="entry name" value="Cys_alpha_HP_mot_SF"/>
</dbReference>
<comment type="subcellular location">
    <subcellularLocation>
        <location evidence="1">Mitochondrion intermembrane space</location>
    </subcellularLocation>
</comment>
<name>A0A7J6MGW3_PEROL</name>
<evidence type="ECO:0000256" key="7">
    <source>
        <dbReference type="ARBA" id="ARBA00023186"/>
    </source>
</evidence>
<reference evidence="11 12" key="1">
    <citation type="submission" date="2020-04" db="EMBL/GenBank/DDBJ databases">
        <title>Perkinsus olseni comparative genomics.</title>
        <authorList>
            <person name="Bogema D.R."/>
        </authorList>
    </citation>
    <scope>NUCLEOTIDE SEQUENCE [LARGE SCALE GENOMIC DNA]</scope>
    <source>
        <strain evidence="11">ATCC PRA-31</strain>
    </source>
</reference>
<dbReference type="Proteomes" id="UP000572268">
    <property type="component" value="Unassembled WGS sequence"/>
</dbReference>
<dbReference type="PRINTS" id="PR00195">
    <property type="entry name" value="DYNAMIN"/>
</dbReference>
<feature type="binding site" evidence="8">
    <location>
        <position position="41"/>
    </location>
    <ligand>
        <name>Cu cation</name>
        <dbReference type="ChEBI" id="CHEBI:23378"/>
    </ligand>
</feature>
<evidence type="ECO:0000256" key="6">
    <source>
        <dbReference type="ARBA" id="ARBA00023157"/>
    </source>
</evidence>
<dbReference type="AlphaFoldDB" id="A0A7J6MGW3"/>
<evidence type="ECO:0000313" key="12">
    <source>
        <dbReference type="Proteomes" id="UP000572268"/>
    </source>
</evidence>
<evidence type="ECO:0000256" key="3">
    <source>
        <dbReference type="ARBA" id="ARBA00022723"/>
    </source>
</evidence>
<dbReference type="PROSITE" id="PS51808">
    <property type="entry name" value="CHCH"/>
    <property type="match status" value="1"/>
</dbReference>
<dbReference type="PANTHER" id="PTHR11566">
    <property type="entry name" value="DYNAMIN"/>
    <property type="match status" value="1"/>
</dbReference>
<dbReference type="Gene3D" id="3.40.50.300">
    <property type="entry name" value="P-loop containing nucleotide triphosphate hydrolases"/>
    <property type="match status" value="1"/>
</dbReference>
<evidence type="ECO:0000259" key="10">
    <source>
        <dbReference type="SMART" id="SM00053"/>
    </source>
</evidence>
<dbReference type="EMBL" id="JABANN010000114">
    <property type="protein sequence ID" value="KAF4670839.1"/>
    <property type="molecule type" value="Genomic_DNA"/>
</dbReference>
<feature type="binding site" evidence="8">
    <location>
        <position position="42"/>
    </location>
    <ligand>
        <name>Cu cation</name>
        <dbReference type="ChEBI" id="CHEBI:23378"/>
    </ligand>
</feature>
<dbReference type="GO" id="GO:0005525">
    <property type="term" value="F:GTP binding"/>
    <property type="evidence" value="ECO:0007669"/>
    <property type="project" value="InterPro"/>
</dbReference>
<gene>
    <name evidence="11" type="primary">DRP5A</name>
    <name evidence="11" type="ORF">FOL46_000617</name>
</gene>
<sequence length="832" mass="95443">MGNSSTTTSGPTAAAATPPTTDGGSKGCNPKVSPTTGKRICCVCKETKAARDECIVMNGEDKCRQFILAHNQCLRAEGFEVEDNSRSELLNLISEIKSRVQDKLTGVDFPIPQFILIGRQSVGKSRLVEALAGEQFNFVSGTLGSRRPTVLEFRNDPKLATSRWQILNTSTQVWEEKTMSQVLKTVSDAHESLGANVSRDPIYVRVEGKNCVDMQITDLPGFREFALDKEKQSLADQIDDLVSSFMHDPRNVMLCVEEAGDAANLSTLARCKRVDPYYNRTILIRNKLDKYYRDLTAQNINEWLGGYGDLPDNLVKFCLTLPFWDEKHGGPPKPFIKLRKEMNDRDIAEVKSKGASQQFMRYVGFENFARFMEKKIESLFTESIGPCLRKLQDLDKEWTDKRDSKQQMLQDTDPDQIVNSIRAAGRSLSEALNHVMEGTIRSEVNRLTLADELYEFHQWMQLQDFSQDFPLLPTDDFASLDQYIEYLEVECKVPSSDQPLNGGAQFKRLKFECEVFFRFSDICVDVSKRDVIQARGVSVSQVSWQDVILKLLAKEGQQNVRNKIAYVGRRIEWFFLKQKEVVIEFMSHLKGSCDEHLYPQLFSKRVKMIQDNEICRELIYQKFDQALERQYGLFFQLFQNTLQSAFANPWALVKASSWQLDLTDDGFEDMCLPSFDDTKARIPIEIEWRSRMERKLRKRLNSIPTDPLMIDEAVEKIQTLMMITFINIRNCLCDQLELFADSFFQLPMARHLQGEMSTIQLRPEVIVTIAPNVTFISIQDRAPFLAQRKGLEQDVEGSNAMLEDIEWCIDQIHTFALTTKARRSPSDWKKNY</sequence>
<organism evidence="11 12">
    <name type="scientific">Perkinsus olseni</name>
    <name type="common">Perkinsus atlanticus</name>
    <dbReference type="NCBI Taxonomy" id="32597"/>
    <lineage>
        <taxon>Eukaryota</taxon>
        <taxon>Sar</taxon>
        <taxon>Alveolata</taxon>
        <taxon>Perkinsozoa</taxon>
        <taxon>Perkinsea</taxon>
        <taxon>Perkinsida</taxon>
        <taxon>Perkinsidae</taxon>
        <taxon>Perkinsus</taxon>
    </lineage>
</organism>
<proteinExistence type="inferred from homology"/>
<dbReference type="GO" id="GO:0016531">
    <property type="term" value="F:copper chaperone activity"/>
    <property type="evidence" value="ECO:0007669"/>
    <property type="project" value="InterPro"/>
</dbReference>
<dbReference type="GO" id="GO:0016020">
    <property type="term" value="C:membrane"/>
    <property type="evidence" value="ECO:0007669"/>
    <property type="project" value="TreeGrafter"/>
</dbReference>
<dbReference type="SUPFAM" id="SSF47072">
    <property type="entry name" value="Cysteine alpha-hairpin motif"/>
    <property type="match status" value="1"/>
</dbReference>
<dbReference type="Pfam" id="PF05051">
    <property type="entry name" value="COX17"/>
    <property type="match status" value="1"/>
</dbReference>
<dbReference type="PANTHER" id="PTHR11566:SF169">
    <property type="entry name" value="DYNAMIN-LIKE PROTEIN C"/>
    <property type="match status" value="1"/>
</dbReference>
<comment type="similarity">
    <text evidence="2">Belongs to the COX17 family.</text>
</comment>
<keyword evidence="7" id="KW-0143">Chaperone</keyword>
<dbReference type="GO" id="GO:0005758">
    <property type="term" value="C:mitochondrial intermembrane space"/>
    <property type="evidence" value="ECO:0007669"/>
    <property type="project" value="UniProtKB-SubCell"/>
</dbReference>
<evidence type="ECO:0000313" key="11">
    <source>
        <dbReference type="EMBL" id="KAF4670839.1"/>
    </source>
</evidence>
<dbReference type="InterPro" id="IPR045063">
    <property type="entry name" value="Dynamin_N"/>
</dbReference>
<dbReference type="InterPro" id="IPR027417">
    <property type="entry name" value="P-loop_NTPase"/>
</dbReference>
<comment type="caution">
    <text evidence="11">The sequence shown here is derived from an EMBL/GenBank/DDBJ whole genome shotgun (WGS) entry which is preliminary data.</text>
</comment>
<feature type="domain" description="Dynamin GTPase" evidence="10">
    <location>
        <begin position="86"/>
        <end position="313"/>
    </location>
</feature>
<evidence type="ECO:0000256" key="5">
    <source>
        <dbReference type="ARBA" id="ARBA00023128"/>
    </source>
</evidence>
<keyword evidence="3 8" id="KW-0479">Metal-binding</keyword>
<dbReference type="InterPro" id="IPR007745">
    <property type="entry name" value="Cyt_c_oxidase_Cu-chaperone"/>
</dbReference>
<evidence type="ECO:0000256" key="1">
    <source>
        <dbReference type="ARBA" id="ARBA00004569"/>
    </source>
</evidence>
<evidence type="ECO:0000256" key="9">
    <source>
        <dbReference type="SAM" id="MobiDB-lite"/>
    </source>
</evidence>
<keyword evidence="5" id="KW-0496">Mitochondrion</keyword>